<dbReference type="CTD" id="20248427"/>
<accession>V4A7U1</accession>
<keyword evidence="2" id="KW-0732">Signal</keyword>
<reference evidence="4 5" key="1">
    <citation type="journal article" date="2013" name="Nature">
        <title>Insights into bilaterian evolution from three spiralian genomes.</title>
        <authorList>
            <person name="Simakov O."/>
            <person name="Marletaz F."/>
            <person name="Cho S.J."/>
            <person name="Edsinger-Gonzales E."/>
            <person name="Havlak P."/>
            <person name="Hellsten U."/>
            <person name="Kuo D.H."/>
            <person name="Larsson T."/>
            <person name="Lv J."/>
            <person name="Arendt D."/>
            <person name="Savage R."/>
            <person name="Osoegawa K."/>
            <person name="de Jong P."/>
            <person name="Grimwood J."/>
            <person name="Chapman J.A."/>
            <person name="Shapiro H."/>
            <person name="Aerts A."/>
            <person name="Otillar R.P."/>
            <person name="Terry A.Y."/>
            <person name="Boore J.L."/>
            <person name="Grigoriev I.V."/>
            <person name="Lindberg D.R."/>
            <person name="Seaver E.C."/>
            <person name="Weisblat D.A."/>
            <person name="Putnam N.H."/>
            <person name="Rokhsar D.S."/>
        </authorList>
    </citation>
    <scope>NUCLEOTIDE SEQUENCE [LARGE SCALE GENOMIC DNA]</scope>
</reference>
<dbReference type="KEGG" id="lgi:LOTGIDRAFT_230983"/>
<protein>
    <recommendedName>
        <fullName evidence="3">C-type lectin domain-containing protein</fullName>
    </recommendedName>
</protein>
<feature type="domain" description="C-type lectin" evidence="3">
    <location>
        <begin position="32"/>
        <end position="146"/>
    </location>
</feature>
<dbReference type="CDD" id="cd00037">
    <property type="entry name" value="CLECT"/>
    <property type="match status" value="1"/>
</dbReference>
<evidence type="ECO:0000259" key="3">
    <source>
        <dbReference type="PROSITE" id="PS50041"/>
    </source>
</evidence>
<keyword evidence="5" id="KW-1185">Reference proteome</keyword>
<feature type="signal peptide" evidence="2">
    <location>
        <begin position="1"/>
        <end position="23"/>
    </location>
</feature>
<dbReference type="OMA" id="TANVICE"/>
<dbReference type="EMBL" id="KB200869">
    <property type="protein sequence ID" value="ESP00029.1"/>
    <property type="molecule type" value="Genomic_DNA"/>
</dbReference>
<dbReference type="InterPro" id="IPR001304">
    <property type="entry name" value="C-type_lectin-like"/>
</dbReference>
<evidence type="ECO:0000313" key="4">
    <source>
        <dbReference type="EMBL" id="ESP00029.1"/>
    </source>
</evidence>
<keyword evidence="1" id="KW-1133">Transmembrane helix</keyword>
<gene>
    <name evidence="4" type="ORF">LOTGIDRAFT_230983</name>
</gene>
<dbReference type="AlphaFoldDB" id="V4A7U1"/>
<dbReference type="HOGENOM" id="CLU_772304_0_0_1"/>
<dbReference type="SMART" id="SM00034">
    <property type="entry name" value="CLECT"/>
    <property type="match status" value="1"/>
</dbReference>
<dbReference type="Gene3D" id="3.10.100.10">
    <property type="entry name" value="Mannose-Binding Protein A, subunit A"/>
    <property type="match status" value="1"/>
</dbReference>
<evidence type="ECO:0000256" key="1">
    <source>
        <dbReference type="SAM" id="Phobius"/>
    </source>
</evidence>
<feature type="chain" id="PRO_5004715821" description="C-type lectin domain-containing protein" evidence="2">
    <location>
        <begin position="24"/>
        <end position="359"/>
    </location>
</feature>
<evidence type="ECO:0000313" key="5">
    <source>
        <dbReference type="Proteomes" id="UP000030746"/>
    </source>
</evidence>
<name>V4A7U1_LOTGI</name>
<dbReference type="SUPFAM" id="SSF56436">
    <property type="entry name" value="C-type lectin-like"/>
    <property type="match status" value="1"/>
</dbReference>
<dbReference type="PROSITE" id="PS50041">
    <property type="entry name" value="C_TYPE_LECTIN_2"/>
    <property type="match status" value="1"/>
</dbReference>
<dbReference type="InterPro" id="IPR016186">
    <property type="entry name" value="C-type_lectin-like/link_sf"/>
</dbReference>
<evidence type="ECO:0000256" key="2">
    <source>
        <dbReference type="SAM" id="SignalP"/>
    </source>
</evidence>
<dbReference type="OrthoDB" id="6157674at2759"/>
<feature type="transmembrane region" description="Helical" evidence="1">
    <location>
        <begin position="320"/>
        <end position="340"/>
    </location>
</feature>
<dbReference type="GeneID" id="20248427"/>
<dbReference type="InterPro" id="IPR016187">
    <property type="entry name" value="CTDL_fold"/>
</dbReference>
<dbReference type="RefSeq" id="XP_009049220.1">
    <property type="nucleotide sequence ID" value="XM_009050972.1"/>
</dbReference>
<organism evidence="4 5">
    <name type="scientific">Lottia gigantea</name>
    <name type="common">Giant owl limpet</name>
    <dbReference type="NCBI Taxonomy" id="225164"/>
    <lineage>
        <taxon>Eukaryota</taxon>
        <taxon>Metazoa</taxon>
        <taxon>Spiralia</taxon>
        <taxon>Lophotrochozoa</taxon>
        <taxon>Mollusca</taxon>
        <taxon>Gastropoda</taxon>
        <taxon>Patellogastropoda</taxon>
        <taxon>Lottioidea</taxon>
        <taxon>Lottiidae</taxon>
        <taxon>Lottia</taxon>
    </lineage>
</organism>
<sequence>MVEVMNAIIPWIVWVYAVSQAHSATPDRDVRYLYFTGGDATDWYDAKENCAKINGRMAKDIIITDWDLRLKSLNPFLDNLYWTGLKKENGEWRWEDGTIIDYQSTQAAPLRPENSANIPHECALWSPLEPFWIPSDCSDIQPYICELRAEADEADFRDKFNRSSSTNINETLFFIGQGDLTTKQCQDLCTKFRGNGTDIFETLECWIAEYQIQTNGGTICYAVLSVDQPSTIALQSASSEFQILSRHCLDVEAFINDTCDCRCINITVPVIPATEEEFQEFVEEKRDEAKKELIVEKKNLSAVVRKKISAPDERDSSTGMGYFGIAAISIVLGGLILADVSAMIKDAKLMVDNLRSRFG</sequence>
<keyword evidence="1" id="KW-0812">Transmembrane</keyword>
<dbReference type="Pfam" id="PF00059">
    <property type="entry name" value="Lectin_C"/>
    <property type="match status" value="1"/>
</dbReference>
<dbReference type="Proteomes" id="UP000030746">
    <property type="component" value="Unassembled WGS sequence"/>
</dbReference>
<proteinExistence type="predicted"/>
<keyword evidence="1" id="KW-0472">Membrane</keyword>